<dbReference type="Proteomes" id="UP000823597">
    <property type="component" value="Unassembled WGS sequence"/>
</dbReference>
<organism evidence="2 3">
    <name type="scientific">Candidatus Merdivivens pullistercoris</name>
    <dbReference type="NCBI Taxonomy" id="2840873"/>
    <lineage>
        <taxon>Bacteria</taxon>
        <taxon>Pseudomonadati</taxon>
        <taxon>Bacteroidota</taxon>
        <taxon>Bacteroidia</taxon>
        <taxon>Bacteroidales</taxon>
        <taxon>Muribaculaceae</taxon>
        <taxon>Muribaculaceae incertae sedis</taxon>
        <taxon>Candidatus Merdivivens</taxon>
    </lineage>
</organism>
<gene>
    <name evidence="2" type="ORF">IAB93_01795</name>
</gene>
<comment type="caution">
    <text evidence="2">The sequence shown here is derived from an EMBL/GenBank/DDBJ whole genome shotgun (WGS) entry which is preliminary data.</text>
</comment>
<reference evidence="2" key="2">
    <citation type="journal article" date="2021" name="PeerJ">
        <title>Extensive microbial diversity within the chicken gut microbiome revealed by metagenomics and culture.</title>
        <authorList>
            <person name="Gilroy R."/>
            <person name="Ravi A."/>
            <person name="Getino M."/>
            <person name="Pursley I."/>
            <person name="Horton D.L."/>
            <person name="Alikhan N.F."/>
            <person name="Baker D."/>
            <person name="Gharbi K."/>
            <person name="Hall N."/>
            <person name="Watson M."/>
            <person name="Adriaenssens E.M."/>
            <person name="Foster-Nyarko E."/>
            <person name="Jarju S."/>
            <person name="Secka A."/>
            <person name="Antonio M."/>
            <person name="Oren A."/>
            <person name="Chaudhuri R.R."/>
            <person name="La Ragione R."/>
            <person name="Hildebrand F."/>
            <person name="Pallen M.J."/>
        </authorList>
    </citation>
    <scope>NUCLEOTIDE SEQUENCE</scope>
    <source>
        <strain evidence="2">10037</strain>
    </source>
</reference>
<feature type="chain" id="PRO_5039682992" evidence="1">
    <location>
        <begin position="23"/>
        <end position="142"/>
    </location>
</feature>
<accession>A0A9D9I3Z7</accession>
<evidence type="ECO:0000256" key="1">
    <source>
        <dbReference type="SAM" id="SignalP"/>
    </source>
</evidence>
<evidence type="ECO:0000313" key="3">
    <source>
        <dbReference type="Proteomes" id="UP000823597"/>
    </source>
</evidence>
<evidence type="ECO:0000313" key="2">
    <source>
        <dbReference type="EMBL" id="MBO8464713.1"/>
    </source>
</evidence>
<feature type="signal peptide" evidence="1">
    <location>
        <begin position="1"/>
        <end position="22"/>
    </location>
</feature>
<keyword evidence="1" id="KW-0732">Signal</keyword>
<reference evidence="2" key="1">
    <citation type="submission" date="2020-10" db="EMBL/GenBank/DDBJ databases">
        <authorList>
            <person name="Gilroy R."/>
        </authorList>
    </citation>
    <scope>NUCLEOTIDE SEQUENCE</scope>
    <source>
        <strain evidence="2">10037</strain>
    </source>
</reference>
<dbReference type="AlphaFoldDB" id="A0A9D9I3Z7"/>
<protein>
    <submittedName>
        <fullName evidence="2">DUF4783 domain-containing protein</fullName>
    </submittedName>
</protein>
<dbReference type="InterPro" id="IPR031977">
    <property type="entry name" value="DUF4783"/>
</dbReference>
<dbReference type="Gene3D" id="3.10.450.50">
    <property type="match status" value="1"/>
</dbReference>
<name>A0A9D9I3Z7_9BACT</name>
<dbReference type="Pfam" id="PF16022">
    <property type="entry name" value="DUF4783"/>
    <property type="match status" value="1"/>
</dbReference>
<sequence length="142" mass="15851">MYKAGRITTVLALFIMSAALVAKGQPLSLLQNKGGDVFVPIGKYIEQGNAYRLSAWFPDNLEVSILGNTNDCCSKNQAKEIMQAFFDANKPYKFEIVHKTDESLMKHAIGRLYCTNNNYSVTISVLIGENGNHIQILRIDSY</sequence>
<proteinExistence type="predicted"/>
<dbReference type="EMBL" id="JADIME010000018">
    <property type="protein sequence ID" value="MBO8464713.1"/>
    <property type="molecule type" value="Genomic_DNA"/>
</dbReference>